<gene>
    <name evidence="11" type="ORF">AMSG_08824</name>
</gene>
<keyword evidence="5 10" id="KW-0812">Transmembrane</keyword>
<keyword evidence="4" id="KW-0808">Transferase</keyword>
<comment type="similarity">
    <text evidence="2">Belongs to the polyprenol kinase family.</text>
</comment>
<evidence type="ECO:0000256" key="8">
    <source>
        <dbReference type="ARBA" id="ARBA00022989"/>
    </source>
</evidence>
<evidence type="ECO:0000256" key="10">
    <source>
        <dbReference type="SAM" id="Phobius"/>
    </source>
</evidence>
<dbReference type="Proteomes" id="UP000054408">
    <property type="component" value="Unassembled WGS sequence"/>
</dbReference>
<dbReference type="GO" id="GO:0004168">
    <property type="term" value="F:dolichol kinase activity"/>
    <property type="evidence" value="ECO:0007669"/>
    <property type="project" value="UniProtKB-EC"/>
</dbReference>
<protein>
    <recommendedName>
        <fullName evidence="3">dolichol kinase</fullName>
        <ecNumber evidence="3">2.7.1.108</ecNumber>
    </recommendedName>
</protein>
<dbReference type="EC" id="2.7.1.108" evidence="3"/>
<dbReference type="eggNOG" id="KOG2468">
    <property type="taxonomic scope" value="Eukaryota"/>
</dbReference>
<keyword evidence="8 10" id="KW-1133">Transmembrane helix</keyword>
<evidence type="ECO:0000313" key="12">
    <source>
        <dbReference type="Proteomes" id="UP000054408"/>
    </source>
</evidence>
<evidence type="ECO:0000256" key="7">
    <source>
        <dbReference type="ARBA" id="ARBA00022824"/>
    </source>
</evidence>
<accession>A0A0L0DLY5</accession>
<keyword evidence="9 10" id="KW-0472">Membrane</keyword>
<keyword evidence="6" id="KW-0418">Kinase</keyword>
<evidence type="ECO:0000256" key="5">
    <source>
        <dbReference type="ARBA" id="ARBA00022692"/>
    </source>
</evidence>
<evidence type="ECO:0000256" key="6">
    <source>
        <dbReference type="ARBA" id="ARBA00022777"/>
    </source>
</evidence>
<sequence>MWSGVAMGCAMVCAASLPWSAVGSLALGEALVVSAGMGSLGAGVVAGIDSALVVAGLVAVAGVLVAGLAAGVLIAALGVVRQPGIVTAWLAVLGCFFGFVLPRLLGGDVALVDVRKAYHGLAVVLFTGPTLVDGEWMVLAYAAAMCMFVVAETVRVLRVEVFGVCVGSWLDGVLDQFIDDRDSGVLVVTHSYLLIGCALPLVVHRTAGAAASDGVEAVVTTLGVVVLGVADAAASFVGTRYGSIKWPGSRLNTTVAVYEAASELIDNLMLPVVALAASHCFLGTL</sequence>
<name>A0A0L0DLY5_THETB</name>
<dbReference type="AlphaFoldDB" id="A0A0L0DLY5"/>
<dbReference type="GO" id="GO:0005789">
    <property type="term" value="C:endoplasmic reticulum membrane"/>
    <property type="evidence" value="ECO:0007669"/>
    <property type="project" value="UniProtKB-SubCell"/>
</dbReference>
<evidence type="ECO:0000256" key="3">
    <source>
        <dbReference type="ARBA" id="ARBA00012132"/>
    </source>
</evidence>
<proteinExistence type="inferred from homology"/>
<feature type="transmembrane region" description="Helical" evidence="10">
    <location>
        <begin position="86"/>
        <end position="105"/>
    </location>
</feature>
<feature type="transmembrane region" description="Helical" evidence="10">
    <location>
        <begin position="52"/>
        <end position="79"/>
    </location>
</feature>
<dbReference type="InterPro" id="IPR032974">
    <property type="entry name" value="Polypren_kinase"/>
</dbReference>
<reference evidence="11 12" key="1">
    <citation type="submission" date="2010-05" db="EMBL/GenBank/DDBJ databases">
        <title>The Genome Sequence of Thecamonas trahens ATCC 50062.</title>
        <authorList>
            <consortium name="The Broad Institute Genome Sequencing Platform"/>
            <person name="Russ C."/>
            <person name="Cuomo C."/>
            <person name="Shea T."/>
            <person name="Young S.K."/>
            <person name="Zeng Q."/>
            <person name="Koehrsen M."/>
            <person name="Haas B."/>
            <person name="Borodovsky M."/>
            <person name="Guigo R."/>
            <person name="Alvarado L."/>
            <person name="Berlin A."/>
            <person name="Bochicchio J."/>
            <person name="Borenstein D."/>
            <person name="Chapman S."/>
            <person name="Chen Z."/>
            <person name="Freedman E."/>
            <person name="Gellesch M."/>
            <person name="Goldberg J."/>
            <person name="Griggs A."/>
            <person name="Gujja S."/>
            <person name="Heilman E."/>
            <person name="Heiman D."/>
            <person name="Hepburn T."/>
            <person name="Howarth C."/>
            <person name="Jen D."/>
            <person name="Larson L."/>
            <person name="Mehta T."/>
            <person name="Park D."/>
            <person name="Pearson M."/>
            <person name="Roberts A."/>
            <person name="Saif S."/>
            <person name="Shenoy N."/>
            <person name="Sisk P."/>
            <person name="Stolte C."/>
            <person name="Sykes S."/>
            <person name="Thomson T."/>
            <person name="Walk T."/>
            <person name="White J."/>
            <person name="Yandava C."/>
            <person name="Burger G."/>
            <person name="Gray M.W."/>
            <person name="Holland P.W.H."/>
            <person name="King N."/>
            <person name="Lang F.B.F."/>
            <person name="Roger A.J."/>
            <person name="Ruiz-Trillo I."/>
            <person name="Lander E."/>
            <person name="Nusbaum C."/>
        </authorList>
    </citation>
    <scope>NUCLEOTIDE SEQUENCE [LARGE SCALE GENOMIC DNA]</scope>
    <source>
        <strain evidence="11 12">ATCC 50062</strain>
    </source>
</reference>
<dbReference type="PANTHER" id="PTHR13205">
    <property type="entry name" value="TRANSMEMBRANE PROTEIN 15-RELATED"/>
    <property type="match status" value="1"/>
</dbReference>
<evidence type="ECO:0000256" key="1">
    <source>
        <dbReference type="ARBA" id="ARBA00004477"/>
    </source>
</evidence>
<evidence type="ECO:0000256" key="4">
    <source>
        <dbReference type="ARBA" id="ARBA00022679"/>
    </source>
</evidence>
<keyword evidence="12" id="KW-1185">Reference proteome</keyword>
<dbReference type="GO" id="GO:0043048">
    <property type="term" value="P:dolichyl monophosphate biosynthetic process"/>
    <property type="evidence" value="ECO:0007669"/>
    <property type="project" value="TreeGrafter"/>
</dbReference>
<comment type="subcellular location">
    <subcellularLocation>
        <location evidence="1">Endoplasmic reticulum membrane</location>
        <topology evidence="1">Multi-pass membrane protein</topology>
    </subcellularLocation>
</comment>
<evidence type="ECO:0000313" key="11">
    <source>
        <dbReference type="EMBL" id="KNC53327.1"/>
    </source>
</evidence>
<dbReference type="OrthoDB" id="377083at2759"/>
<dbReference type="STRING" id="461836.A0A0L0DLY5"/>
<organism evidence="11 12">
    <name type="scientific">Thecamonas trahens ATCC 50062</name>
    <dbReference type="NCBI Taxonomy" id="461836"/>
    <lineage>
        <taxon>Eukaryota</taxon>
        <taxon>Apusozoa</taxon>
        <taxon>Apusomonadida</taxon>
        <taxon>Apusomonadidae</taxon>
        <taxon>Thecamonas</taxon>
    </lineage>
</organism>
<keyword evidence="7" id="KW-0256">Endoplasmic reticulum</keyword>
<dbReference type="PANTHER" id="PTHR13205:SF15">
    <property type="entry name" value="DOLICHOL KINASE"/>
    <property type="match status" value="1"/>
</dbReference>
<evidence type="ECO:0000256" key="9">
    <source>
        <dbReference type="ARBA" id="ARBA00023136"/>
    </source>
</evidence>
<dbReference type="RefSeq" id="XP_013754583.1">
    <property type="nucleotide sequence ID" value="XM_013899129.1"/>
</dbReference>
<dbReference type="EMBL" id="GL349480">
    <property type="protein sequence ID" value="KNC53327.1"/>
    <property type="molecule type" value="Genomic_DNA"/>
</dbReference>
<evidence type="ECO:0000256" key="2">
    <source>
        <dbReference type="ARBA" id="ARBA00010794"/>
    </source>
</evidence>
<dbReference type="GeneID" id="25567424"/>